<dbReference type="Gene3D" id="6.10.340.10">
    <property type="match status" value="1"/>
</dbReference>
<feature type="coiled-coil region" evidence="14">
    <location>
        <begin position="215"/>
        <end position="242"/>
    </location>
</feature>
<accession>A0ABS1TL18</accession>
<evidence type="ECO:0000256" key="12">
    <source>
        <dbReference type="ARBA" id="ARBA00023012"/>
    </source>
</evidence>
<dbReference type="GO" id="GO:0016301">
    <property type="term" value="F:kinase activity"/>
    <property type="evidence" value="ECO:0007669"/>
    <property type="project" value="UniProtKB-KW"/>
</dbReference>
<reference evidence="18 19" key="1">
    <citation type="submission" date="2021-01" db="EMBL/GenBank/DDBJ databases">
        <title>Genome public.</title>
        <authorList>
            <person name="Liu C."/>
            <person name="Sun Q."/>
        </authorList>
    </citation>
    <scope>NUCLEOTIDE SEQUENCE [LARGE SCALE GENOMIC DNA]</scope>
    <source>
        <strain evidence="18 19">YIM B02564</strain>
    </source>
</reference>
<keyword evidence="12" id="KW-0902">Two-component regulatory system</keyword>
<evidence type="ECO:0000256" key="15">
    <source>
        <dbReference type="SAM" id="Phobius"/>
    </source>
</evidence>
<dbReference type="SUPFAM" id="SSF47384">
    <property type="entry name" value="Homodimeric domain of signal transducing histidine kinase"/>
    <property type="match status" value="1"/>
</dbReference>
<evidence type="ECO:0000313" key="19">
    <source>
        <dbReference type="Proteomes" id="UP000623967"/>
    </source>
</evidence>
<proteinExistence type="predicted"/>
<dbReference type="InterPro" id="IPR036097">
    <property type="entry name" value="HisK_dim/P_sf"/>
</dbReference>
<evidence type="ECO:0000256" key="11">
    <source>
        <dbReference type="ARBA" id="ARBA00022989"/>
    </source>
</evidence>
<dbReference type="InterPro" id="IPR003660">
    <property type="entry name" value="HAMP_dom"/>
</dbReference>
<keyword evidence="8" id="KW-0547">Nucleotide-binding</keyword>
<dbReference type="SUPFAM" id="SSF158472">
    <property type="entry name" value="HAMP domain-like"/>
    <property type="match status" value="1"/>
</dbReference>
<keyword evidence="5" id="KW-0597">Phosphoprotein</keyword>
<dbReference type="CDD" id="cd00082">
    <property type="entry name" value="HisKA"/>
    <property type="match status" value="1"/>
</dbReference>
<protein>
    <recommendedName>
        <fullName evidence="3">histidine kinase</fullName>
        <ecNumber evidence="3">2.7.13.3</ecNumber>
    </recommendedName>
</protein>
<keyword evidence="13 15" id="KW-0472">Membrane</keyword>
<dbReference type="InterPro" id="IPR003594">
    <property type="entry name" value="HATPase_dom"/>
</dbReference>
<feature type="domain" description="HAMP" evidence="17">
    <location>
        <begin position="182"/>
        <end position="234"/>
    </location>
</feature>
<keyword evidence="11 15" id="KW-1133">Transmembrane helix</keyword>
<dbReference type="PRINTS" id="PR00344">
    <property type="entry name" value="BCTRLSENSOR"/>
</dbReference>
<dbReference type="Proteomes" id="UP000623967">
    <property type="component" value="Unassembled WGS sequence"/>
</dbReference>
<dbReference type="CDD" id="cd06225">
    <property type="entry name" value="HAMP"/>
    <property type="match status" value="1"/>
</dbReference>
<feature type="transmembrane region" description="Helical" evidence="15">
    <location>
        <begin position="158"/>
        <end position="180"/>
    </location>
</feature>
<evidence type="ECO:0000256" key="7">
    <source>
        <dbReference type="ARBA" id="ARBA00022692"/>
    </source>
</evidence>
<keyword evidence="19" id="KW-1185">Reference proteome</keyword>
<comment type="catalytic activity">
    <reaction evidence="1">
        <text>ATP + protein L-histidine = ADP + protein N-phospho-L-histidine.</text>
        <dbReference type="EC" id="2.7.13.3"/>
    </reaction>
</comment>
<comment type="caution">
    <text evidence="18">The sequence shown here is derived from an EMBL/GenBank/DDBJ whole genome shotgun (WGS) entry which is preliminary data.</text>
</comment>
<dbReference type="PROSITE" id="PS50885">
    <property type="entry name" value="HAMP"/>
    <property type="match status" value="1"/>
</dbReference>
<evidence type="ECO:0000256" key="14">
    <source>
        <dbReference type="SAM" id="Coils"/>
    </source>
</evidence>
<evidence type="ECO:0000259" key="16">
    <source>
        <dbReference type="PROSITE" id="PS50109"/>
    </source>
</evidence>
<dbReference type="EC" id="2.7.13.3" evidence="3"/>
<dbReference type="InterPro" id="IPR005467">
    <property type="entry name" value="His_kinase_dom"/>
</dbReference>
<comment type="subcellular location">
    <subcellularLocation>
        <location evidence="2">Cell membrane</location>
        <topology evidence="2">Multi-pass membrane protein</topology>
    </subcellularLocation>
</comment>
<evidence type="ECO:0000256" key="6">
    <source>
        <dbReference type="ARBA" id="ARBA00022679"/>
    </source>
</evidence>
<dbReference type="SMART" id="SM00387">
    <property type="entry name" value="HATPase_c"/>
    <property type="match status" value="1"/>
</dbReference>
<dbReference type="Gene3D" id="1.10.287.130">
    <property type="match status" value="1"/>
</dbReference>
<keyword evidence="14" id="KW-0175">Coiled coil</keyword>
<dbReference type="Pfam" id="PF02518">
    <property type="entry name" value="HATPase_c"/>
    <property type="match status" value="1"/>
</dbReference>
<feature type="domain" description="Histidine kinase" evidence="16">
    <location>
        <begin position="249"/>
        <end position="485"/>
    </location>
</feature>
<keyword evidence="9 18" id="KW-0418">Kinase</keyword>
<evidence type="ECO:0000256" key="13">
    <source>
        <dbReference type="ARBA" id="ARBA00023136"/>
    </source>
</evidence>
<keyword evidence="6" id="KW-0808">Transferase</keyword>
<dbReference type="CDD" id="cd00075">
    <property type="entry name" value="HATPase"/>
    <property type="match status" value="1"/>
</dbReference>
<dbReference type="PANTHER" id="PTHR45528">
    <property type="entry name" value="SENSOR HISTIDINE KINASE CPXA"/>
    <property type="match status" value="1"/>
</dbReference>
<evidence type="ECO:0000259" key="17">
    <source>
        <dbReference type="PROSITE" id="PS50885"/>
    </source>
</evidence>
<keyword evidence="4" id="KW-1003">Cell membrane</keyword>
<evidence type="ECO:0000256" key="5">
    <source>
        <dbReference type="ARBA" id="ARBA00022553"/>
    </source>
</evidence>
<dbReference type="PANTHER" id="PTHR45528:SF1">
    <property type="entry name" value="SENSOR HISTIDINE KINASE CPXA"/>
    <property type="match status" value="1"/>
</dbReference>
<evidence type="ECO:0000256" key="3">
    <source>
        <dbReference type="ARBA" id="ARBA00012438"/>
    </source>
</evidence>
<dbReference type="Gene3D" id="3.30.565.10">
    <property type="entry name" value="Histidine kinase-like ATPase, C-terminal domain"/>
    <property type="match status" value="1"/>
</dbReference>
<evidence type="ECO:0000256" key="1">
    <source>
        <dbReference type="ARBA" id="ARBA00000085"/>
    </source>
</evidence>
<gene>
    <name evidence="18" type="ORF">JK635_07280</name>
</gene>
<dbReference type="SMART" id="SM00304">
    <property type="entry name" value="HAMP"/>
    <property type="match status" value="1"/>
</dbReference>
<sequence>MKIKYWLMISYFVVMLLPVAGLYFLYVSISSLDQKQDFLEYIDISKRLSELEPRLEKPSLYAVQPIENYSSVEKLANKSTKISLYRPDGVMVYTSLSDPASRLYQENTEQLYKNLNEIEKHYRTYTVKKPVLHDGQIIGIYEVTFGRKEWVEGVNNRYLLLGTLFGAFFLLIYFVVVVLLNRKLNRPLQHLRMEMTAFAQGQACQKPYRESKDEIGELVSHFRKMKQQIEQTQQELAKQYKEKEYIVAALSHDLKTPLTVIRAYSEALQNENTLTDQEKREYKEILFEKLEYMKQMLDDLSMYTSLQSSQQEIELVEVDGEEFFEMLLSGYEEPCCKKRIPLTVQQSVEGLYEVDPKQMVRIVDNIMGNAIRHTESDHHIWLAAVSSSTPLPEWVFPPFSTQVNQWREDGTVILIQNQGKAIATEQQESVFEPFVQAEGARGLGGSSGLGLSIAKMLIEKHEGKIKLWSASGYGTLVACWIKERGHES</sequence>
<evidence type="ECO:0000256" key="9">
    <source>
        <dbReference type="ARBA" id="ARBA00022777"/>
    </source>
</evidence>
<dbReference type="PROSITE" id="PS50109">
    <property type="entry name" value="HIS_KIN"/>
    <property type="match status" value="1"/>
</dbReference>
<dbReference type="InterPro" id="IPR050398">
    <property type="entry name" value="HssS/ArlS-like"/>
</dbReference>
<feature type="transmembrane region" description="Helical" evidence="15">
    <location>
        <begin position="6"/>
        <end position="26"/>
    </location>
</feature>
<keyword evidence="7 15" id="KW-0812">Transmembrane</keyword>
<dbReference type="EMBL" id="JAESWB010000131">
    <property type="protein sequence ID" value="MBL4952010.1"/>
    <property type="molecule type" value="Genomic_DNA"/>
</dbReference>
<keyword evidence="10" id="KW-0067">ATP-binding</keyword>
<dbReference type="Pfam" id="PF00512">
    <property type="entry name" value="HisKA"/>
    <property type="match status" value="1"/>
</dbReference>
<dbReference type="InterPro" id="IPR004358">
    <property type="entry name" value="Sig_transdc_His_kin-like_C"/>
</dbReference>
<dbReference type="Pfam" id="PF00672">
    <property type="entry name" value="HAMP"/>
    <property type="match status" value="1"/>
</dbReference>
<dbReference type="RefSeq" id="WP_202653287.1">
    <property type="nucleotide sequence ID" value="NZ_JAESWB010000131.1"/>
</dbReference>
<dbReference type="InterPro" id="IPR003661">
    <property type="entry name" value="HisK_dim/P_dom"/>
</dbReference>
<name>A0ABS1TL18_9BACI</name>
<dbReference type="SUPFAM" id="SSF55874">
    <property type="entry name" value="ATPase domain of HSP90 chaperone/DNA topoisomerase II/histidine kinase"/>
    <property type="match status" value="1"/>
</dbReference>
<evidence type="ECO:0000256" key="8">
    <source>
        <dbReference type="ARBA" id="ARBA00022741"/>
    </source>
</evidence>
<evidence type="ECO:0000313" key="18">
    <source>
        <dbReference type="EMBL" id="MBL4952010.1"/>
    </source>
</evidence>
<evidence type="ECO:0000256" key="4">
    <source>
        <dbReference type="ARBA" id="ARBA00022475"/>
    </source>
</evidence>
<evidence type="ECO:0000256" key="2">
    <source>
        <dbReference type="ARBA" id="ARBA00004651"/>
    </source>
</evidence>
<organism evidence="18 19">
    <name type="scientific">Neobacillus paridis</name>
    <dbReference type="NCBI Taxonomy" id="2803862"/>
    <lineage>
        <taxon>Bacteria</taxon>
        <taxon>Bacillati</taxon>
        <taxon>Bacillota</taxon>
        <taxon>Bacilli</taxon>
        <taxon>Bacillales</taxon>
        <taxon>Bacillaceae</taxon>
        <taxon>Neobacillus</taxon>
    </lineage>
</organism>
<dbReference type="InterPro" id="IPR036890">
    <property type="entry name" value="HATPase_C_sf"/>
</dbReference>
<dbReference type="SMART" id="SM00388">
    <property type="entry name" value="HisKA"/>
    <property type="match status" value="1"/>
</dbReference>
<evidence type="ECO:0000256" key="10">
    <source>
        <dbReference type="ARBA" id="ARBA00022840"/>
    </source>
</evidence>